<dbReference type="RefSeq" id="WP_213111157.1">
    <property type="nucleotide sequence ID" value="NZ_JAGYPJ010000001.1"/>
</dbReference>
<gene>
    <name evidence="3" type="ORF">KHA93_13230</name>
</gene>
<feature type="transmembrane region" description="Helical" evidence="2">
    <location>
        <begin position="122"/>
        <end position="142"/>
    </location>
</feature>
<dbReference type="GO" id="GO:0016757">
    <property type="term" value="F:glycosyltransferase activity"/>
    <property type="evidence" value="ECO:0007669"/>
    <property type="project" value="UniProtKB-KW"/>
</dbReference>
<dbReference type="PANTHER" id="PTHR46401:SF2">
    <property type="entry name" value="GLYCOSYLTRANSFERASE WBBK-RELATED"/>
    <property type="match status" value="1"/>
</dbReference>
<dbReference type="EC" id="2.4.-.-" evidence="3"/>
<keyword evidence="4" id="KW-1185">Reference proteome</keyword>
<organism evidence="3 4">
    <name type="scientific">Lederbergia citrisecunda</name>
    <dbReference type="NCBI Taxonomy" id="2833583"/>
    <lineage>
        <taxon>Bacteria</taxon>
        <taxon>Bacillati</taxon>
        <taxon>Bacillota</taxon>
        <taxon>Bacilli</taxon>
        <taxon>Bacillales</taxon>
        <taxon>Bacillaceae</taxon>
        <taxon>Lederbergia</taxon>
    </lineage>
</organism>
<dbReference type="AlphaFoldDB" id="A0A942TLW9"/>
<sequence>MRKNFLFLGFAIPDEEMKSVMSFDKFPAIQTHKFNWNLIKGMEVHDIYNYTYISARPVSDYPFFSEKKIKSKKWSVDVFNKKIEITEIYFINSSILKIFTRFFSGLYYSIKKYHRIKEKGGVIVYSVHLPFMLIGYIVSRLYNIDYIAIWTDPPSVRSERESFLKSKLRKIEYLFSKILMNKASKVIALTKYLADDFAPKKPCTVIEGIIDEKDINPNIKKERIEGLDFFKIVYTGSIEKRYGIKNIVEGFRLVKNENIILEIYGRGDYEDELKKVSTIDERIRYRGFVSNEDILKIQRGADFLINARSAEDEYVKYSFPSKTLEYMLSGTPLITTMLPGIPEEYKNYVLVLKDNSPLTICNMLKKVIKLEIEERYLIGFKALEFAKGKNYINQGKKIIDTL</sequence>
<dbReference type="Proteomes" id="UP000682713">
    <property type="component" value="Unassembled WGS sequence"/>
</dbReference>
<evidence type="ECO:0000313" key="4">
    <source>
        <dbReference type="Proteomes" id="UP000682713"/>
    </source>
</evidence>
<keyword evidence="2" id="KW-1133">Transmembrane helix</keyword>
<proteinExistence type="predicted"/>
<dbReference type="Gene3D" id="3.40.50.2000">
    <property type="entry name" value="Glycogen Phosphorylase B"/>
    <property type="match status" value="2"/>
</dbReference>
<evidence type="ECO:0000313" key="3">
    <source>
        <dbReference type="EMBL" id="MBS4200595.1"/>
    </source>
</evidence>
<keyword evidence="1 3" id="KW-0808">Transferase</keyword>
<dbReference type="SUPFAM" id="SSF53756">
    <property type="entry name" value="UDP-Glycosyltransferase/glycogen phosphorylase"/>
    <property type="match status" value="1"/>
</dbReference>
<protein>
    <submittedName>
        <fullName evidence="3">Glycosyltransferase</fullName>
        <ecNumber evidence="3">2.4.-.-</ecNumber>
    </submittedName>
</protein>
<accession>A0A942TLW9</accession>
<comment type="caution">
    <text evidence="3">The sequence shown here is derived from an EMBL/GenBank/DDBJ whole genome shotgun (WGS) entry which is preliminary data.</text>
</comment>
<keyword evidence="3" id="KW-0328">Glycosyltransferase</keyword>
<dbReference type="EMBL" id="JAGYPJ010000001">
    <property type="protein sequence ID" value="MBS4200595.1"/>
    <property type="molecule type" value="Genomic_DNA"/>
</dbReference>
<dbReference type="PANTHER" id="PTHR46401">
    <property type="entry name" value="GLYCOSYLTRANSFERASE WBBK-RELATED"/>
    <property type="match status" value="1"/>
</dbReference>
<reference evidence="3 4" key="1">
    <citation type="submission" date="2021-05" db="EMBL/GenBank/DDBJ databases">
        <title>Novel Bacillus species.</title>
        <authorList>
            <person name="Liu G."/>
        </authorList>
    </citation>
    <scope>NUCLEOTIDE SEQUENCE [LARGE SCALE GENOMIC DNA]</scope>
    <source>
        <strain evidence="3 4">FJAT-49732</strain>
    </source>
</reference>
<evidence type="ECO:0000256" key="1">
    <source>
        <dbReference type="ARBA" id="ARBA00022679"/>
    </source>
</evidence>
<feature type="transmembrane region" description="Helical" evidence="2">
    <location>
        <begin position="88"/>
        <end position="110"/>
    </location>
</feature>
<keyword evidence="2" id="KW-0472">Membrane</keyword>
<evidence type="ECO:0000256" key="2">
    <source>
        <dbReference type="SAM" id="Phobius"/>
    </source>
</evidence>
<dbReference type="Pfam" id="PF13692">
    <property type="entry name" value="Glyco_trans_1_4"/>
    <property type="match status" value="1"/>
</dbReference>
<keyword evidence="2" id="KW-0812">Transmembrane</keyword>
<name>A0A942TLW9_9BACI</name>